<keyword evidence="3" id="KW-1185">Reference proteome</keyword>
<accession>A0AAN4Z6D5</accession>
<reference evidence="3" key="1">
    <citation type="submission" date="2022-10" db="EMBL/GenBank/DDBJ databases">
        <title>Genome assembly of Pristionchus species.</title>
        <authorList>
            <person name="Yoshida K."/>
            <person name="Sommer R.J."/>
        </authorList>
    </citation>
    <scope>NUCLEOTIDE SEQUENCE [LARGE SCALE GENOMIC DNA]</scope>
    <source>
        <strain evidence="3">RS5460</strain>
    </source>
</reference>
<sequence>WLVQEIPNFLFLAFYIIILTRLKSTSNPHFKSPFYSLFFTTGICGVISVISHMIAAKFIYIKQFEFIQRGSWIANQIGSLGSTIGKLFIVIHRFCVLRSGDIAENVRTSNKQIILEIFFTLFRDGVIVLHQMSIDGLIVILLVFLVSYRLFKMQKTFTNTSYVIYIIVAIVLTALTSRNLARLTSLAQVIFV</sequence>
<evidence type="ECO:0000313" key="2">
    <source>
        <dbReference type="EMBL" id="GMR35123.1"/>
    </source>
</evidence>
<gene>
    <name evidence="2" type="ORF">PMAYCL1PPCAC_05318</name>
</gene>
<keyword evidence="1" id="KW-0472">Membrane</keyword>
<evidence type="ECO:0008006" key="4">
    <source>
        <dbReference type="Google" id="ProtNLM"/>
    </source>
</evidence>
<feature type="non-terminal residue" evidence="2">
    <location>
        <position position="192"/>
    </location>
</feature>
<feature type="non-terminal residue" evidence="2">
    <location>
        <position position="1"/>
    </location>
</feature>
<organism evidence="2 3">
    <name type="scientific">Pristionchus mayeri</name>
    <dbReference type="NCBI Taxonomy" id="1317129"/>
    <lineage>
        <taxon>Eukaryota</taxon>
        <taxon>Metazoa</taxon>
        <taxon>Ecdysozoa</taxon>
        <taxon>Nematoda</taxon>
        <taxon>Chromadorea</taxon>
        <taxon>Rhabditida</taxon>
        <taxon>Rhabditina</taxon>
        <taxon>Diplogasteromorpha</taxon>
        <taxon>Diplogasteroidea</taxon>
        <taxon>Neodiplogasteridae</taxon>
        <taxon>Pristionchus</taxon>
    </lineage>
</organism>
<dbReference type="EMBL" id="BTRK01000002">
    <property type="protein sequence ID" value="GMR35123.1"/>
    <property type="molecule type" value="Genomic_DNA"/>
</dbReference>
<proteinExistence type="predicted"/>
<evidence type="ECO:0000256" key="1">
    <source>
        <dbReference type="SAM" id="Phobius"/>
    </source>
</evidence>
<feature type="transmembrane region" description="Helical" evidence="1">
    <location>
        <begin position="128"/>
        <end position="150"/>
    </location>
</feature>
<feature type="transmembrane region" description="Helical" evidence="1">
    <location>
        <begin position="162"/>
        <end position="181"/>
    </location>
</feature>
<feature type="transmembrane region" description="Helical" evidence="1">
    <location>
        <begin position="34"/>
        <end position="55"/>
    </location>
</feature>
<dbReference type="AlphaFoldDB" id="A0AAN4Z6D5"/>
<keyword evidence="1" id="KW-1133">Transmembrane helix</keyword>
<protein>
    <recommendedName>
        <fullName evidence="4">G protein-coupled receptor</fullName>
    </recommendedName>
</protein>
<dbReference type="PANTHER" id="PTHR31552">
    <property type="entry name" value="SERPENTINE RECEPTOR CLASS GAMMA"/>
    <property type="match status" value="1"/>
</dbReference>
<name>A0AAN4Z6D5_9BILA</name>
<dbReference type="PANTHER" id="PTHR31552:SF31">
    <property type="entry name" value="SERPENTINE RECEPTOR CLASS GAMMA"/>
    <property type="match status" value="1"/>
</dbReference>
<keyword evidence="1" id="KW-0812">Transmembrane</keyword>
<feature type="transmembrane region" description="Helical" evidence="1">
    <location>
        <begin position="6"/>
        <end position="22"/>
    </location>
</feature>
<dbReference type="Proteomes" id="UP001328107">
    <property type="component" value="Unassembled WGS sequence"/>
</dbReference>
<evidence type="ECO:0000313" key="3">
    <source>
        <dbReference type="Proteomes" id="UP001328107"/>
    </source>
</evidence>
<comment type="caution">
    <text evidence="2">The sequence shown here is derived from an EMBL/GenBank/DDBJ whole genome shotgun (WGS) entry which is preliminary data.</text>
</comment>